<dbReference type="KEGG" id="tet:TTHERM_00773560"/>
<evidence type="ECO:0008006" key="3">
    <source>
        <dbReference type="Google" id="ProtNLM"/>
    </source>
</evidence>
<gene>
    <name evidence="1" type="ORF">TTHERM_00773560</name>
</gene>
<evidence type="ECO:0000313" key="2">
    <source>
        <dbReference type="Proteomes" id="UP000009168"/>
    </source>
</evidence>
<evidence type="ECO:0000313" key="1">
    <source>
        <dbReference type="EMBL" id="EAR83946.2"/>
    </source>
</evidence>
<sequence>MEDSALLEKLKGQKWDRITADEDKGLRLLLPEQGQSQKIPYMYSPQLVISFAKKIQEEQIINGFSALKKLGLLQDLQINVFLDLFADTPAFKDLLQKVSYQLGQLKVLKNLKILQVQSYSQGQEYLLNDIYNIVQLQNLGIQESWSIHQNNSNLLFDSTYANQFQMIFKCSFLKRLSIDLTKNIECNEQFKEELRKLQNLVQLEEFHINSGIKNESFYDLLGYHLSKLPNLKHLGIGIENNDIAEVGQFSNNIMRLSQNICKSLSIESVTINTVRIGEQEVEYNQAIDFISQIKQLTKLRIVALNHSNILDKLNQFTSLQSLNLVLDKTLNTQQLEALKSLTLLKRLDFFSVQIMDHQKLRELLATIKCLKNLTYISIPDYHWLIQKIKKALPNLVEFEIIDSETAYQ</sequence>
<reference evidence="2" key="1">
    <citation type="journal article" date="2006" name="PLoS Biol.">
        <title>Macronuclear genome sequence of the ciliate Tetrahymena thermophila, a model eukaryote.</title>
        <authorList>
            <person name="Eisen J.A."/>
            <person name="Coyne R.S."/>
            <person name="Wu M."/>
            <person name="Wu D."/>
            <person name="Thiagarajan M."/>
            <person name="Wortman J.R."/>
            <person name="Badger J.H."/>
            <person name="Ren Q."/>
            <person name="Amedeo P."/>
            <person name="Jones K.M."/>
            <person name="Tallon L.J."/>
            <person name="Delcher A.L."/>
            <person name="Salzberg S.L."/>
            <person name="Silva J.C."/>
            <person name="Haas B.J."/>
            <person name="Majoros W.H."/>
            <person name="Farzad M."/>
            <person name="Carlton J.M."/>
            <person name="Smith R.K. Jr."/>
            <person name="Garg J."/>
            <person name="Pearlman R.E."/>
            <person name="Karrer K.M."/>
            <person name="Sun L."/>
            <person name="Manning G."/>
            <person name="Elde N.C."/>
            <person name="Turkewitz A.P."/>
            <person name="Asai D.J."/>
            <person name="Wilkes D.E."/>
            <person name="Wang Y."/>
            <person name="Cai H."/>
            <person name="Collins K."/>
            <person name="Stewart B.A."/>
            <person name="Lee S.R."/>
            <person name="Wilamowska K."/>
            <person name="Weinberg Z."/>
            <person name="Ruzzo W.L."/>
            <person name="Wloga D."/>
            <person name="Gaertig J."/>
            <person name="Frankel J."/>
            <person name="Tsao C.-C."/>
            <person name="Gorovsky M.A."/>
            <person name="Keeling P.J."/>
            <person name="Waller R.F."/>
            <person name="Patron N.J."/>
            <person name="Cherry J.M."/>
            <person name="Stover N.A."/>
            <person name="Krieger C.J."/>
            <person name="del Toro C."/>
            <person name="Ryder H.F."/>
            <person name="Williamson S.C."/>
            <person name="Barbeau R.A."/>
            <person name="Hamilton E.P."/>
            <person name="Orias E."/>
        </authorList>
    </citation>
    <scope>NUCLEOTIDE SEQUENCE [LARGE SCALE GENOMIC DNA]</scope>
    <source>
        <strain evidence="2">SB210</strain>
    </source>
</reference>
<dbReference type="InParanoid" id="I7MCH3"/>
<organism evidence="1 2">
    <name type="scientific">Tetrahymena thermophila (strain SB210)</name>
    <dbReference type="NCBI Taxonomy" id="312017"/>
    <lineage>
        <taxon>Eukaryota</taxon>
        <taxon>Sar</taxon>
        <taxon>Alveolata</taxon>
        <taxon>Ciliophora</taxon>
        <taxon>Intramacronucleata</taxon>
        <taxon>Oligohymenophorea</taxon>
        <taxon>Hymenostomatida</taxon>
        <taxon>Tetrahymenina</taxon>
        <taxon>Tetrahymenidae</taxon>
        <taxon>Tetrahymena</taxon>
    </lineage>
</organism>
<dbReference type="Proteomes" id="UP000009168">
    <property type="component" value="Unassembled WGS sequence"/>
</dbReference>
<dbReference type="AlphaFoldDB" id="I7MCH3"/>
<dbReference type="Gene3D" id="3.80.10.10">
    <property type="entry name" value="Ribonuclease Inhibitor"/>
    <property type="match status" value="1"/>
</dbReference>
<proteinExistence type="predicted"/>
<dbReference type="InterPro" id="IPR032675">
    <property type="entry name" value="LRR_dom_sf"/>
</dbReference>
<accession>I7MCH3</accession>
<keyword evidence="2" id="KW-1185">Reference proteome</keyword>
<dbReference type="RefSeq" id="XP_001031609.2">
    <property type="nucleotide sequence ID" value="XM_001031609.2"/>
</dbReference>
<dbReference type="SUPFAM" id="SSF52047">
    <property type="entry name" value="RNI-like"/>
    <property type="match status" value="1"/>
</dbReference>
<protein>
    <recommendedName>
        <fullName evidence="3">Kinase domain protein</fullName>
    </recommendedName>
</protein>
<name>I7MCH3_TETTS</name>
<dbReference type="EMBL" id="GG662514">
    <property type="protein sequence ID" value="EAR83946.2"/>
    <property type="molecule type" value="Genomic_DNA"/>
</dbReference>
<dbReference type="GeneID" id="7823681"/>